<keyword evidence="4 8" id="KW-0812">Transmembrane</keyword>
<proteinExistence type="predicted"/>
<dbReference type="CDD" id="cd04179">
    <property type="entry name" value="DPM_DPG-synthase_like"/>
    <property type="match status" value="1"/>
</dbReference>
<keyword evidence="7 8" id="KW-0472">Membrane</keyword>
<sequence>MKVSIIVPAYNEAPNIPHLIEALSLFLKGRDGYEVIIVDDGSDDGTGEKAKGYLDQCPWLKVASHRRNLGKTEAIQTGYRVSKGKIIVIFDADLQYDPADIPKMVERIDSGYDLICGRRIGYYEKKTVSRIYYWLAKRLFKIQIHDLNAMKAMRREVIESITMRKDWHRFIVPLAAEAGFRIGELDVKLRPRRYGQPKYSSRFRILIGFFDLLAVKFQQSFLKKPMFYFGLLGSLSFLLGLLIGIVAIILRLFGIGLRPLLYLVILLILAGLLLFGLALIGETSAHIIDHLNRIEKRFDDHRNRDKI</sequence>
<dbReference type="Pfam" id="PF00535">
    <property type="entry name" value="Glycos_transf_2"/>
    <property type="match status" value="1"/>
</dbReference>
<keyword evidence="1" id="KW-1003">Cell membrane</keyword>
<evidence type="ECO:0000256" key="2">
    <source>
        <dbReference type="ARBA" id="ARBA00022676"/>
    </source>
</evidence>
<keyword evidence="2" id="KW-0328">Glycosyltransferase</keyword>
<dbReference type="InterPro" id="IPR050256">
    <property type="entry name" value="Glycosyltransferase_2"/>
</dbReference>
<keyword evidence="3 10" id="KW-0808">Transferase</keyword>
<dbReference type="SUPFAM" id="SSF53448">
    <property type="entry name" value="Nucleotide-diphospho-sugar transferases"/>
    <property type="match status" value="1"/>
</dbReference>
<dbReference type="AlphaFoldDB" id="A0A660SDQ0"/>
<feature type="transmembrane region" description="Helical" evidence="8">
    <location>
        <begin position="227"/>
        <end position="253"/>
    </location>
</feature>
<reference evidence="10 11" key="1">
    <citation type="submission" date="2018-06" db="EMBL/GenBank/DDBJ databases">
        <title>Extensive metabolic versatility and redundancy in microbially diverse, dynamic hydrothermal sediments.</title>
        <authorList>
            <person name="Dombrowski N."/>
            <person name="Teske A."/>
            <person name="Baker B.J."/>
        </authorList>
    </citation>
    <scope>NUCLEOTIDE SEQUENCE [LARGE SCALE GENOMIC DNA]</scope>
    <source>
        <strain evidence="10">B36_G15</strain>
    </source>
</reference>
<evidence type="ECO:0000256" key="7">
    <source>
        <dbReference type="ARBA" id="ARBA00023136"/>
    </source>
</evidence>
<gene>
    <name evidence="10" type="ORF">DRP53_10245</name>
</gene>
<dbReference type="Proteomes" id="UP000268469">
    <property type="component" value="Unassembled WGS sequence"/>
</dbReference>
<dbReference type="GO" id="GO:0005886">
    <property type="term" value="C:plasma membrane"/>
    <property type="evidence" value="ECO:0007669"/>
    <property type="project" value="TreeGrafter"/>
</dbReference>
<evidence type="ECO:0000256" key="1">
    <source>
        <dbReference type="ARBA" id="ARBA00022475"/>
    </source>
</evidence>
<accession>A0A660SDQ0</accession>
<dbReference type="InterPro" id="IPR029044">
    <property type="entry name" value="Nucleotide-diphossugar_trans"/>
</dbReference>
<evidence type="ECO:0000256" key="3">
    <source>
        <dbReference type="ARBA" id="ARBA00022679"/>
    </source>
</evidence>
<evidence type="ECO:0000313" key="10">
    <source>
        <dbReference type="EMBL" id="RKX68682.1"/>
    </source>
</evidence>
<keyword evidence="6 8" id="KW-1133">Transmembrane helix</keyword>
<evidence type="ECO:0000256" key="6">
    <source>
        <dbReference type="ARBA" id="ARBA00022989"/>
    </source>
</evidence>
<dbReference type="Gene3D" id="3.90.550.10">
    <property type="entry name" value="Spore Coat Polysaccharide Biosynthesis Protein SpsA, Chain A"/>
    <property type="match status" value="1"/>
</dbReference>
<evidence type="ECO:0000256" key="8">
    <source>
        <dbReference type="SAM" id="Phobius"/>
    </source>
</evidence>
<dbReference type="PANTHER" id="PTHR48090:SF3">
    <property type="entry name" value="UNDECAPRENYL-PHOSPHATE 4-DEOXY-4-FORMAMIDO-L-ARABINOSE TRANSFERASE"/>
    <property type="match status" value="1"/>
</dbReference>
<feature type="transmembrane region" description="Helical" evidence="8">
    <location>
        <begin position="260"/>
        <end position="281"/>
    </location>
</feature>
<evidence type="ECO:0000259" key="9">
    <source>
        <dbReference type="Pfam" id="PF00535"/>
    </source>
</evidence>
<dbReference type="GO" id="GO:0016757">
    <property type="term" value="F:glycosyltransferase activity"/>
    <property type="evidence" value="ECO:0007669"/>
    <property type="project" value="UniProtKB-KW"/>
</dbReference>
<feature type="domain" description="Glycosyltransferase 2-like" evidence="9">
    <location>
        <begin position="4"/>
        <end position="134"/>
    </location>
</feature>
<keyword evidence="5" id="KW-0448">Lipopolysaccharide biosynthesis</keyword>
<comment type="caution">
    <text evidence="10">The sequence shown here is derived from an EMBL/GenBank/DDBJ whole genome shotgun (WGS) entry which is preliminary data.</text>
</comment>
<protein>
    <submittedName>
        <fullName evidence="10">Glycosyltransferase</fullName>
    </submittedName>
</protein>
<organism evidence="10 11">
    <name type="scientific">candidate division WOR-3 bacterium</name>
    <dbReference type="NCBI Taxonomy" id="2052148"/>
    <lineage>
        <taxon>Bacteria</taxon>
        <taxon>Bacteria division WOR-3</taxon>
    </lineage>
</organism>
<evidence type="ECO:0000313" key="11">
    <source>
        <dbReference type="Proteomes" id="UP000268469"/>
    </source>
</evidence>
<evidence type="ECO:0000256" key="4">
    <source>
        <dbReference type="ARBA" id="ARBA00022692"/>
    </source>
</evidence>
<evidence type="ECO:0000256" key="5">
    <source>
        <dbReference type="ARBA" id="ARBA00022985"/>
    </source>
</evidence>
<name>A0A660SDQ0_UNCW3</name>
<dbReference type="EMBL" id="QNBE01000139">
    <property type="protein sequence ID" value="RKX68682.1"/>
    <property type="molecule type" value="Genomic_DNA"/>
</dbReference>
<dbReference type="InterPro" id="IPR001173">
    <property type="entry name" value="Glyco_trans_2-like"/>
</dbReference>
<dbReference type="GO" id="GO:0009103">
    <property type="term" value="P:lipopolysaccharide biosynthetic process"/>
    <property type="evidence" value="ECO:0007669"/>
    <property type="project" value="UniProtKB-KW"/>
</dbReference>
<dbReference type="PANTHER" id="PTHR48090">
    <property type="entry name" value="UNDECAPRENYL-PHOSPHATE 4-DEOXY-4-FORMAMIDO-L-ARABINOSE TRANSFERASE-RELATED"/>
    <property type="match status" value="1"/>
</dbReference>